<protein>
    <submittedName>
        <fullName evidence="1">Uncharacterized protein</fullName>
    </submittedName>
</protein>
<feature type="non-terminal residue" evidence="1">
    <location>
        <position position="1"/>
    </location>
</feature>
<keyword evidence="2" id="KW-1185">Reference proteome</keyword>
<reference evidence="1 2" key="1">
    <citation type="journal article" date="2021" name="Sci. Rep.">
        <title>Genome sequencing of the multicellular alga Astrephomene provides insights into convergent evolution of germ-soma differentiation.</title>
        <authorList>
            <person name="Yamashita S."/>
            <person name="Yamamoto K."/>
            <person name="Matsuzaki R."/>
            <person name="Suzuki S."/>
            <person name="Yamaguchi H."/>
            <person name="Hirooka S."/>
            <person name="Minakuchi Y."/>
            <person name="Miyagishima S."/>
            <person name="Kawachi M."/>
            <person name="Toyoda A."/>
            <person name="Nozaki H."/>
        </authorList>
    </citation>
    <scope>NUCLEOTIDE SEQUENCE [LARGE SCALE GENOMIC DNA]</scope>
    <source>
        <strain evidence="1 2">NIES-4017</strain>
    </source>
</reference>
<dbReference type="Proteomes" id="UP001054857">
    <property type="component" value="Unassembled WGS sequence"/>
</dbReference>
<organism evidence="1 2">
    <name type="scientific">Astrephomene gubernaculifera</name>
    <dbReference type="NCBI Taxonomy" id="47775"/>
    <lineage>
        <taxon>Eukaryota</taxon>
        <taxon>Viridiplantae</taxon>
        <taxon>Chlorophyta</taxon>
        <taxon>core chlorophytes</taxon>
        <taxon>Chlorophyceae</taxon>
        <taxon>CS clade</taxon>
        <taxon>Chlamydomonadales</taxon>
        <taxon>Astrephomenaceae</taxon>
        <taxon>Astrephomene</taxon>
    </lineage>
</organism>
<evidence type="ECO:0000313" key="1">
    <source>
        <dbReference type="EMBL" id="GFR45801.1"/>
    </source>
</evidence>
<sequence length="104" mass="11045">SERWGYLAGLGGRLASLHLRAGAAEDLCMQGRSGALAALTRLTALRLSAEGGKIDGLRGLVRTLSCVAPSLVSLRLCRLATRRGTDPRVTELSLPSLTRLDFRG</sequence>
<feature type="non-terminal residue" evidence="1">
    <location>
        <position position="104"/>
    </location>
</feature>
<accession>A0AAD3HM99</accession>
<name>A0AAD3HM99_9CHLO</name>
<dbReference type="EMBL" id="BMAR01000010">
    <property type="protein sequence ID" value="GFR45801.1"/>
    <property type="molecule type" value="Genomic_DNA"/>
</dbReference>
<comment type="caution">
    <text evidence="1">The sequence shown here is derived from an EMBL/GenBank/DDBJ whole genome shotgun (WGS) entry which is preliminary data.</text>
</comment>
<evidence type="ECO:0000313" key="2">
    <source>
        <dbReference type="Proteomes" id="UP001054857"/>
    </source>
</evidence>
<dbReference type="AlphaFoldDB" id="A0AAD3HM99"/>
<gene>
    <name evidence="1" type="ORF">Agub_g7256</name>
</gene>
<proteinExistence type="predicted"/>